<name>A0A226X6I7_CABSO</name>
<dbReference type="CDD" id="cd02205">
    <property type="entry name" value="CBS_pair_SF"/>
    <property type="match status" value="1"/>
</dbReference>
<evidence type="ECO:0000256" key="2">
    <source>
        <dbReference type="PROSITE-ProRule" id="PRU00703"/>
    </source>
</evidence>
<evidence type="ECO:0000259" key="3">
    <source>
        <dbReference type="PROSITE" id="PS51371"/>
    </source>
</evidence>
<protein>
    <submittedName>
        <fullName evidence="4">Inosine-5'-monophosphate dehydrogenase</fullName>
    </submittedName>
</protein>
<dbReference type="Proteomes" id="UP000214720">
    <property type="component" value="Unassembled WGS sequence"/>
</dbReference>
<keyword evidence="1 2" id="KW-0129">CBS domain</keyword>
<dbReference type="Gene3D" id="3.30.1340.30">
    <property type="match status" value="1"/>
</dbReference>
<dbReference type="PROSITE" id="PS51371">
    <property type="entry name" value="CBS"/>
    <property type="match status" value="2"/>
</dbReference>
<reference evidence="5" key="1">
    <citation type="submission" date="2017-01" db="EMBL/GenBank/DDBJ databases">
        <title>Genome Analysis of Deinococcus marmoris KOPRI26562.</title>
        <authorList>
            <person name="Kim J.H."/>
            <person name="Oh H.-M."/>
        </authorList>
    </citation>
    <scope>NUCLEOTIDE SEQUENCE [LARGE SCALE GENOMIC DNA]</scope>
    <source>
        <strain evidence="5">PAMC 26633</strain>
    </source>
</reference>
<dbReference type="InterPro" id="IPR046342">
    <property type="entry name" value="CBS_dom_sf"/>
</dbReference>
<dbReference type="InterPro" id="IPR017080">
    <property type="entry name" value="UCP036990_CBS_BON"/>
</dbReference>
<dbReference type="SMART" id="SM00116">
    <property type="entry name" value="CBS"/>
    <property type="match status" value="2"/>
</dbReference>
<gene>
    <name evidence="4" type="ORF">BSU04_10170</name>
</gene>
<organism evidence="4 5">
    <name type="scientific">Caballeronia sordidicola</name>
    <name type="common">Burkholderia sordidicola</name>
    <dbReference type="NCBI Taxonomy" id="196367"/>
    <lineage>
        <taxon>Bacteria</taxon>
        <taxon>Pseudomonadati</taxon>
        <taxon>Pseudomonadota</taxon>
        <taxon>Betaproteobacteria</taxon>
        <taxon>Burkholderiales</taxon>
        <taxon>Burkholderiaceae</taxon>
        <taxon>Caballeronia</taxon>
    </lineage>
</organism>
<dbReference type="Pfam" id="PF04972">
    <property type="entry name" value="BON"/>
    <property type="match status" value="1"/>
</dbReference>
<evidence type="ECO:0000256" key="1">
    <source>
        <dbReference type="ARBA" id="ARBA00023122"/>
    </source>
</evidence>
<evidence type="ECO:0000313" key="4">
    <source>
        <dbReference type="EMBL" id="OXC78759.1"/>
    </source>
</evidence>
<dbReference type="eggNOG" id="COG0517">
    <property type="taxonomic scope" value="Bacteria"/>
</dbReference>
<proteinExistence type="predicted"/>
<dbReference type="CDD" id="cd04586">
    <property type="entry name" value="CBS_pair_BON_assoc"/>
    <property type="match status" value="1"/>
</dbReference>
<dbReference type="InterPro" id="IPR051257">
    <property type="entry name" value="Diverse_CBS-Domain"/>
</dbReference>
<dbReference type="Gene3D" id="3.10.580.10">
    <property type="entry name" value="CBS-domain"/>
    <property type="match status" value="1"/>
</dbReference>
<dbReference type="AlphaFoldDB" id="A0A226X6I7"/>
<dbReference type="Pfam" id="PF00571">
    <property type="entry name" value="CBS"/>
    <property type="match status" value="2"/>
</dbReference>
<dbReference type="InterPro" id="IPR007055">
    <property type="entry name" value="BON_dom"/>
</dbReference>
<dbReference type="PIRSF" id="PIRSF036990">
    <property type="entry name" value="UCP036990_CBS_BON"/>
    <property type="match status" value="1"/>
</dbReference>
<dbReference type="SUPFAM" id="SSF54631">
    <property type="entry name" value="CBS-domain pair"/>
    <property type="match status" value="1"/>
</dbReference>
<dbReference type="InterPro" id="IPR000644">
    <property type="entry name" value="CBS_dom"/>
</dbReference>
<comment type="caution">
    <text evidence="4">The sequence shown here is derived from an EMBL/GenBank/DDBJ whole genome shotgun (WGS) entry which is preliminary data.</text>
</comment>
<feature type="domain" description="CBS" evidence="3">
    <location>
        <begin position="108"/>
        <end position="164"/>
    </location>
</feature>
<accession>A0A226X6I7</accession>
<dbReference type="PANTHER" id="PTHR43080">
    <property type="entry name" value="CBS DOMAIN-CONTAINING PROTEIN CBSX3, MITOCHONDRIAL"/>
    <property type="match status" value="1"/>
</dbReference>
<dbReference type="PANTHER" id="PTHR43080:SF26">
    <property type="entry name" value="REGULATORY PROTEIN"/>
    <property type="match status" value="1"/>
</dbReference>
<sequence length="243" mass="26687">MFRRSPDHIEETNMRAVDVMTRKVITVGPGTTVREAACLFADNHISGAPVVDDEGRLLGMLTEGDLIHRAEIGTQARRRSWWLEFFASTQNLAATYIKENARLVKDVMTPKVITVKETTPVSEIADLLERHRIKRVPVLYDGELLGIVSRANLVKALASVPKEAGVTTPNPDQTLRDSVIRELGGHRWAVAAENVIVNDGTVHLWGVVTSLEQARAMCIAAEKVPGVKGVEDHTDAPMLIPAM</sequence>
<feature type="domain" description="CBS" evidence="3">
    <location>
        <begin position="20"/>
        <end position="77"/>
    </location>
</feature>
<evidence type="ECO:0000313" key="5">
    <source>
        <dbReference type="Proteomes" id="UP000214720"/>
    </source>
</evidence>
<dbReference type="EMBL" id="MTHB01000052">
    <property type="protein sequence ID" value="OXC78759.1"/>
    <property type="molecule type" value="Genomic_DNA"/>
</dbReference>